<protein>
    <recommendedName>
        <fullName evidence="6">Tropomyosin 1</fullName>
    </recommendedName>
</protein>
<dbReference type="AlphaFoldDB" id="A0A803TU25"/>
<proteinExistence type="predicted"/>
<evidence type="ECO:0000313" key="4">
    <source>
        <dbReference type="Ensembl" id="ENSACAP00000038715.1"/>
    </source>
</evidence>
<dbReference type="GeneTree" id="ENSGT00940000177949"/>
<name>A0A803TU25_ANOCA</name>
<dbReference type="SUPFAM" id="SSF57997">
    <property type="entry name" value="Tropomyosin"/>
    <property type="match status" value="1"/>
</dbReference>
<organism evidence="4 5">
    <name type="scientific">Anolis carolinensis</name>
    <name type="common">Green anole</name>
    <name type="synonym">American chameleon</name>
    <dbReference type="NCBI Taxonomy" id="28377"/>
    <lineage>
        <taxon>Eukaryota</taxon>
        <taxon>Metazoa</taxon>
        <taxon>Chordata</taxon>
        <taxon>Craniata</taxon>
        <taxon>Vertebrata</taxon>
        <taxon>Euteleostomi</taxon>
        <taxon>Lepidosauria</taxon>
        <taxon>Squamata</taxon>
        <taxon>Bifurcata</taxon>
        <taxon>Unidentata</taxon>
        <taxon>Episquamata</taxon>
        <taxon>Toxicofera</taxon>
        <taxon>Iguania</taxon>
        <taxon>Dactyloidae</taxon>
        <taxon>Anolis</taxon>
    </lineage>
</organism>
<evidence type="ECO:0008006" key="6">
    <source>
        <dbReference type="Google" id="ProtNLM"/>
    </source>
</evidence>
<sequence length="224" mass="23812">MRRAKKGDVIKKEVCLRGIWVGLNCGPSLWGTLGAAIGRQRCFLIFLPVPLARLLPTHLDSGEATPGPWMGLATGPGSSARMDAIKKKMQMLKLDKENALDRAEQAEADKKAAEDRSKQIEEDIVQLEKATAGLGGRPGPRPGGAPLGRGEAPGRRREGRQGTGRTLTDSLSSSSPSFFSCPVFLSFCTTPLLPGTTTTTTACRTPPSLHPLVLLHPNPRPAGG</sequence>
<evidence type="ECO:0000256" key="1">
    <source>
        <dbReference type="ARBA" id="ARBA00023054"/>
    </source>
</evidence>
<dbReference type="InParanoid" id="A0A803TU25"/>
<keyword evidence="1" id="KW-0175">Coiled coil</keyword>
<keyword evidence="2" id="KW-0514">Muscle protein</keyword>
<reference evidence="4" key="1">
    <citation type="submission" date="2009-12" db="EMBL/GenBank/DDBJ databases">
        <title>The Genome Sequence of Anolis carolinensis (Green Anole Lizard).</title>
        <authorList>
            <consortium name="The Genome Sequencing Platform"/>
            <person name="Di Palma F."/>
            <person name="Alfoldi J."/>
            <person name="Heiman D."/>
            <person name="Young S."/>
            <person name="Grabherr M."/>
            <person name="Johnson J."/>
            <person name="Lander E.S."/>
            <person name="Lindblad-Toh K."/>
        </authorList>
    </citation>
    <scope>NUCLEOTIDE SEQUENCE [LARGE SCALE GENOMIC DNA]</scope>
    <source>
        <strain evidence="4">JBL SC #1</strain>
    </source>
</reference>
<reference evidence="4" key="2">
    <citation type="submission" date="2025-08" db="UniProtKB">
        <authorList>
            <consortium name="Ensembl"/>
        </authorList>
    </citation>
    <scope>IDENTIFICATION</scope>
</reference>
<accession>A0A803TU25</accession>
<dbReference type="Proteomes" id="UP000001646">
    <property type="component" value="Unplaced"/>
</dbReference>
<evidence type="ECO:0000256" key="2">
    <source>
        <dbReference type="ARBA" id="ARBA00023179"/>
    </source>
</evidence>
<feature type="region of interest" description="Disordered" evidence="3">
    <location>
        <begin position="129"/>
        <end position="175"/>
    </location>
</feature>
<evidence type="ECO:0000256" key="3">
    <source>
        <dbReference type="SAM" id="MobiDB-lite"/>
    </source>
</evidence>
<dbReference type="FunFam" id="1.20.5.340:FF:000001">
    <property type="entry name" value="Tropomyosin alpha-1 chain isoform 2"/>
    <property type="match status" value="1"/>
</dbReference>
<dbReference type="Gene3D" id="1.20.5.340">
    <property type="match status" value="1"/>
</dbReference>
<evidence type="ECO:0000313" key="5">
    <source>
        <dbReference type="Proteomes" id="UP000001646"/>
    </source>
</evidence>
<reference evidence="4" key="3">
    <citation type="submission" date="2025-09" db="UniProtKB">
        <authorList>
            <consortium name="Ensembl"/>
        </authorList>
    </citation>
    <scope>IDENTIFICATION</scope>
</reference>
<feature type="compositionally biased region" description="Low complexity" evidence="3">
    <location>
        <begin position="163"/>
        <end position="175"/>
    </location>
</feature>
<keyword evidence="5" id="KW-1185">Reference proteome</keyword>
<dbReference type="Ensembl" id="ENSACAT00000048242.1">
    <property type="protein sequence ID" value="ENSACAP00000038715.1"/>
    <property type="gene ID" value="ENSACAG00000038863.1"/>
</dbReference>
<dbReference type="FunFam" id="1.20.5.1160:FF:000013">
    <property type="entry name" value="Tropomyosin 1 (alpha)"/>
    <property type="match status" value="1"/>
</dbReference>